<proteinExistence type="predicted"/>
<sequence length="62" mass="7027">MAIPVSQLASLNWRIELALTNQRRQSRVTRFTVVAFPAATFADFCAIFHFSRPLPGLHDARL</sequence>
<reference evidence="2 3" key="1">
    <citation type="submission" date="2016-12" db="EMBL/GenBank/DDBJ databases">
        <authorList>
            <person name="Song W.-J."/>
            <person name="Kurnit D.M."/>
        </authorList>
    </citation>
    <scope>NUCLEOTIDE SEQUENCE [LARGE SCALE GENOMIC DNA]</scope>
    <source>
        <strain evidence="2 3">STM7296</strain>
    </source>
</reference>
<feature type="transmembrane region" description="Helical" evidence="1">
    <location>
        <begin position="31"/>
        <end position="50"/>
    </location>
</feature>
<accession>A0A1N7RYK9</accession>
<gene>
    <name evidence="2" type="ORF">BN2475_250066</name>
</gene>
<evidence type="ECO:0000256" key="1">
    <source>
        <dbReference type="SAM" id="Phobius"/>
    </source>
</evidence>
<keyword evidence="1" id="KW-0812">Transmembrane</keyword>
<dbReference type="STRING" id="1247936.BN2475_250066"/>
<evidence type="ECO:0000313" key="2">
    <source>
        <dbReference type="EMBL" id="SIT40217.1"/>
    </source>
</evidence>
<organism evidence="2 3">
    <name type="scientific">Paraburkholderia ribeironis</name>
    <dbReference type="NCBI Taxonomy" id="1247936"/>
    <lineage>
        <taxon>Bacteria</taxon>
        <taxon>Pseudomonadati</taxon>
        <taxon>Pseudomonadota</taxon>
        <taxon>Betaproteobacteria</taxon>
        <taxon>Burkholderiales</taxon>
        <taxon>Burkholderiaceae</taxon>
        <taxon>Paraburkholderia</taxon>
    </lineage>
</organism>
<keyword evidence="1" id="KW-1133">Transmembrane helix</keyword>
<dbReference type="AlphaFoldDB" id="A0A1N7RYK9"/>
<dbReference type="EMBL" id="CYGX02000025">
    <property type="protein sequence ID" value="SIT40217.1"/>
    <property type="molecule type" value="Genomic_DNA"/>
</dbReference>
<evidence type="ECO:0000313" key="3">
    <source>
        <dbReference type="Proteomes" id="UP000187012"/>
    </source>
</evidence>
<dbReference type="Proteomes" id="UP000187012">
    <property type="component" value="Unassembled WGS sequence"/>
</dbReference>
<name>A0A1N7RYK9_9BURK</name>
<keyword evidence="1" id="KW-0472">Membrane</keyword>
<keyword evidence="3" id="KW-1185">Reference proteome</keyword>
<protein>
    <submittedName>
        <fullName evidence="2">Uncharacterized protein</fullName>
    </submittedName>
</protein>